<accession>A0ABQ6M355</accession>
<dbReference type="EMBL" id="BSYJ01000008">
    <property type="protein sequence ID" value="GMG88737.1"/>
    <property type="molecule type" value="Genomic_DNA"/>
</dbReference>
<reference evidence="2 3" key="1">
    <citation type="submission" date="2023-04" db="EMBL/GenBank/DDBJ databases">
        <title>Marinobulbifer ophiurae gen. nov., sp. Nov., isolate from tissue of brittle star Ophioplocus japonicus.</title>
        <authorList>
            <person name="Kawano K."/>
            <person name="Sawayama S."/>
            <person name="Nakagawa S."/>
        </authorList>
    </citation>
    <scope>NUCLEOTIDE SEQUENCE [LARGE SCALE GENOMIC DNA]</scope>
    <source>
        <strain evidence="2 3">NKW57</strain>
    </source>
</reference>
<evidence type="ECO:0000313" key="3">
    <source>
        <dbReference type="Proteomes" id="UP001224392"/>
    </source>
</evidence>
<dbReference type="Proteomes" id="UP001224392">
    <property type="component" value="Unassembled WGS sequence"/>
</dbReference>
<evidence type="ECO:0000313" key="2">
    <source>
        <dbReference type="EMBL" id="GMG88737.1"/>
    </source>
</evidence>
<keyword evidence="3" id="KW-1185">Reference proteome</keyword>
<dbReference type="Pfam" id="PF00534">
    <property type="entry name" value="Glycos_transf_1"/>
    <property type="match status" value="1"/>
</dbReference>
<proteinExistence type="predicted"/>
<organism evidence="2 3">
    <name type="scientific">Biformimicrobium ophioploci</name>
    <dbReference type="NCBI Taxonomy" id="3036711"/>
    <lineage>
        <taxon>Bacteria</taxon>
        <taxon>Pseudomonadati</taxon>
        <taxon>Pseudomonadota</taxon>
        <taxon>Gammaproteobacteria</taxon>
        <taxon>Cellvibrionales</taxon>
        <taxon>Microbulbiferaceae</taxon>
        <taxon>Biformimicrobium</taxon>
    </lineage>
</organism>
<gene>
    <name evidence="2" type="ORF">MNKW57_30580</name>
</gene>
<dbReference type="SUPFAM" id="SSF53756">
    <property type="entry name" value="UDP-Glycosyltransferase/glycogen phosphorylase"/>
    <property type="match status" value="1"/>
</dbReference>
<dbReference type="Gene3D" id="3.40.50.2000">
    <property type="entry name" value="Glycogen Phosphorylase B"/>
    <property type="match status" value="1"/>
</dbReference>
<name>A0ABQ6M355_9GAMM</name>
<evidence type="ECO:0000259" key="1">
    <source>
        <dbReference type="Pfam" id="PF00534"/>
    </source>
</evidence>
<dbReference type="InterPro" id="IPR001296">
    <property type="entry name" value="Glyco_trans_1"/>
</dbReference>
<feature type="domain" description="Glycosyl transferase family 1" evidence="1">
    <location>
        <begin position="51"/>
        <end position="129"/>
    </location>
</feature>
<protein>
    <recommendedName>
        <fullName evidence="1">Glycosyl transferase family 1 domain-containing protein</fullName>
    </recommendedName>
</protein>
<comment type="caution">
    <text evidence="2">The sequence shown here is derived from an EMBL/GenBank/DDBJ whole genome shotgun (WGS) entry which is preliminary data.</text>
</comment>
<sequence>MCEIANLMPYHNFKVWGREVLGGASIPDKIPDNVECFGPYENFGDLPIFDCDLWLYTSEWDGVPTLLLDVMAAGVPIVMTKVEGTSDLAASGYCYNASPDSGAGEYQRIIDHVFSNYDTAVNFAEKQRQYVEARHSFQGYQSEITKTLSAASFD</sequence>